<dbReference type="SUPFAM" id="SSF103473">
    <property type="entry name" value="MFS general substrate transporter"/>
    <property type="match status" value="1"/>
</dbReference>
<organism evidence="8 9">
    <name type="scientific">Rhizomicrobium palustre</name>
    <dbReference type="NCBI Taxonomy" id="189966"/>
    <lineage>
        <taxon>Bacteria</taxon>
        <taxon>Pseudomonadati</taxon>
        <taxon>Pseudomonadota</taxon>
        <taxon>Alphaproteobacteria</taxon>
        <taxon>Micropepsales</taxon>
        <taxon>Micropepsaceae</taxon>
        <taxon>Rhizomicrobium</taxon>
    </lineage>
</organism>
<dbReference type="PANTHER" id="PTHR43791">
    <property type="entry name" value="PERMEASE-RELATED"/>
    <property type="match status" value="1"/>
</dbReference>
<keyword evidence="4 6" id="KW-1133">Transmembrane helix</keyword>
<evidence type="ECO:0000256" key="2">
    <source>
        <dbReference type="ARBA" id="ARBA00022448"/>
    </source>
</evidence>
<keyword evidence="3 6" id="KW-0812">Transmembrane</keyword>
<dbReference type="GO" id="GO:0005886">
    <property type="term" value="C:plasma membrane"/>
    <property type="evidence" value="ECO:0007669"/>
    <property type="project" value="TreeGrafter"/>
</dbReference>
<feature type="transmembrane region" description="Helical" evidence="6">
    <location>
        <begin position="238"/>
        <end position="259"/>
    </location>
</feature>
<feature type="transmembrane region" description="Helical" evidence="6">
    <location>
        <begin position="363"/>
        <end position="383"/>
    </location>
</feature>
<evidence type="ECO:0000259" key="7">
    <source>
        <dbReference type="PROSITE" id="PS50850"/>
    </source>
</evidence>
<protein>
    <submittedName>
        <fullName evidence="8">MFS family permease</fullName>
    </submittedName>
</protein>
<gene>
    <name evidence="8" type="ORF">FHS83_002444</name>
</gene>
<feature type="transmembrane region" description="Helical" evidence="6">
    <location>
        <begin position="84"/>
        <end position="103"/>
    </location>
</feature>
<proteinExistence type="predicted"/>
<dbReference type="Pfam" id="PF07690">
    <property type="entry name" value="MFS_1"/>
    <property type="match status" value="1"/>
</dbReference>
<dbReference type="PIRSF" id="PIRSF002808">
    <property type="entry name" value="Hexose_phosphate_transp"/>
    <property type="match status" value="1"/>
</dbReference>
<evidence type="ECO:0000256" key="1">
    <source>
        <dbReference type="ARBA" id="ARBA00004141"/>
    </source>
</evidence>
<keyword evidence="5 6" id="KW-0472">Membrane</keyword>
<comment type="caution">
    <text evidence="8">The sequence shown here is derived from an EMBL/GenBank/DDBJ whole genome shotgun (WGS) entry which is preliminary data.</text>
</comment>
<reference evidence="8 9" key="1">
    <citation type="submission" date="2020-03" db="EMBL/GenBank/DDBJ databases">
        <title>Genomic Encyclopedia of Type Strains, Phase IV (KMG-IV): sequencing the most valuable type-strain genomes for metagenomic binning, comparative biology and taxonomic classification.</title>
        <authorList>
            <person name="Goeker M."/>
        </authorList>
    </citation>
    <scope>NUCLEOTIDE SEQUENCE [LARGE SCALE GENOMIC DNA]</scope>
    <source>
        <strain evidence="8 9">DSM 19867</strain>
    </source>
</reference>
<dbReference type="PROSITE" id="PS50850">
    <property type="entry name" value="MFS"/>
    <property type="match status" value="1"/>
</dbReference>
<evidence type="ECO:0000256" key="5">
    <source>
        <dbReference type="ARBA" id="ARBA00023136"/>
    </source>
</evidence>
<feature type="transmembrane region" description="Helical" evidence="6">
    <location>
        <begin position="12"/>
        <end position="30"/>
    </location>
</feature>
<dbReference type="Proteomes" id="UP000570514">
    <property type="component" value="Unassembled WGS sequence"/>
</dbReference>
<feature type="transmembrane region" description="Helical" evidence="6">
    <location>
        <begin position="305"/>
        <end position="323"/>
    </location>
</feature>
<evidence type="ECO:0000313" key="8">
    <source>
        <dbReference type="EMBL" id="NIK89126.1"/>
    </source>
</evidence>
<name>A0A846N0B1_9PROT</name>
<feature type="transmembrane region" description="Helical" evidence="6">
    <location>
        <begin position="109"/>
        <end position="134"/>
    </location>
</feature>
<keyword evidence="2" id="KW-0813">Transport</keyword>
<accession>A0A846N0B1</accession>
<dbReference type="Gene3D" id="1.20.1250.20">
    <property type="entry name" value="MFS general substrate transporter like domains"/>
    <property type="match status" value="2"/>
</dbReference>
<evidence type="ECO:0000256" key="6">
    <source>
        <dbReference type="SAM" id="Phobius"/>
    </source>
</evidence>
<dbReference type="GO" id="GO:0022857">
    <property type="term" value="F:transmembrane transporter activity"/>
    <property type="evidence" value="ECO:0007669"/>
    <property type="project" value="InterPro"/>
</dbReference>
<dbReference type="InterPro" id="IPR036259">
    <property type="entry name" value="MFS_trans_sf"/>
</dbReference>
<dbReference type="CDD" id="cd17319">
    <property type="entry name" value="MFS_ExuT_GudP_like"/>
    <property type="match status" value="1"/>
</dbReference>
<feature type="transmembrane region" description="Helical" evidence="6">
    <location>
        <begin position="146"/>
        <end position="166"/>
    </location>
</feature>
<dbReference type="EMBL" id="JAASRM010000001">
    <property type="protein sequence ID" value="NIK89126.1"/>
    <property type="molecule type" value="Genomic_DNA"/>
</dbReference>
<evidence type="ECO:0000256" key="3">
    <source>
        <dbReference type="ARBA" id="ARBA00022692"/>
    </source>
</evidence>
<feature type="transmembrane region" description="Helical" evidence="6">
    <location>
        <begin position="271"/>
        <end position="293"/>
    </location>
</feature>
<dbReference type="PANTHER" id="PTHR43791:SF100">
    <property type="entry name" value="SUGAR TRANSPORTER"/>
    <property type="match status" value="1"/>
</dbReference>
<comment type="subcellular location">
    <subcellularLocation>
        <location evidence="1">Membrane</location>
        <topology evidence="1">Multi-pass membrane protein</topology>
    </subcellularLocation>
</comment>
<sequence>MTAGISHSIPSARWWRIIPTTILVYIFSFMDRTNISFAMAGGMSEELAMSATMSGMAAGVFFVGYVLPQMHMGHWAERGNAKQFIGISILLWGGFSVIAGFVHTPEELFVVRFLTGVAEGGVWPAILVIISHWFPNEERGRANACFLMNIAVASIITGPLSGWIIAHYGWRWVFIGEGALSLGLIFVWYPLIANSPETAKWLSPAERDYIVTRIAAEKAKLKNSPAINYRAVMKDPNLWRLVAIYFFYQVGIYGFAMWLPTLLKELTNIGIAGVGWLSTVPYIAMIFGLYTFAHLSDGSGNRRRYVAVPILCFALCFTLSTLLKADIWLSFGLLVGCGFFMQSASSVFWTIPPMLFPPEVAGGVRGIINALGNLGGFIGPFLVGWLRTQFNSYDAGVYFLAAMLMVGFLLVLSLPPSTASYPRET</sequence>
<keyword evidence="9" id="KW-1185">Reference proteome</keyword>
<dbReference type="InterPro" id="IPR000849">
    <property type="entry name" value="Sugar_P_transporter"/>
</dbReference>
<feature type="transmembrane region" description="Helical" evidence="6">
    <location>
        <begin position="395"/>
        <end position="414"/>
    </location>
</feature>
<dbReference type="InterPro" id="IPR011701">
    <property type="entry name" value="MFS"/>
</dbReference>
<dbReference type="RefSeq" id="WP_167083242.1">
    <property type="nucleotide sequence ID" value="NZ_BAAADC010000001.1"/>
</dbReference>
<evidence type="ECO:0000313" key="9">
    <source>
        <dbReference type="Proteomes" id="UP000570514"/>
    </source>
</evidence>
<feature type="domain" description="Major facilitator superfamily (MFS) profile" evidence="7">
    <location>
        <begin position="17"/>
        <end position="419"/>
    </location>
</feature>
<feature type="transmembrane region" description="Helical" evidence="6">
    <location>
        <begin position="50"/>
        <end position="68"/>
    </location>
</feature>
<feature type="transmembrane region" description="Helical" evidence="6">
    <location>
        <begin position="172"/>
        <end position="192"/>
    </location>
</feature>
<dbReference type="InterPro" id="IPR020846">
    <property type="entry name" value="MFS_dom"/>
</dbReference>
<dbReference type="AlphaFoldDB" id="A0A846N0B1"/>
<feature type="transmembrane region" description="Helical" evidence="6">
    <location>
        <begin position="329"/>
        <end position="351"/>
    </location>
</feature>
<evidence type="ECO:0000256" key="4">
    <source>
        <dbReference type="ARBA" id="ARBA00022989"/>
    </source>
</evidence>